<dbReference type="AlphaFoldDB" id="A0A5R8NS99"/>
<gene>
    <name evidence="3" type="ORF">FEK34_12215</name>
</gene>
<name>A0A5R8NS99_9NOCA</name>
<evidence type="ECO:0000313" key="3">
    <source>
        <dbReference type="EMBL" id="TLF78570.1"/>
    </source>
</evidence>
<keyword evidence="1" id="KW-0472">Membrane</keyword>
<evidence type="ECO:0000313" key="4">
    <source>
        <dbReference type="Proteomes" id="UP000306378"/>
    </source>
</evidence>
<sequence length="151" mass="16754">MNPESRLSWTTPMSALVAATVGGVVLAVVAVLNNDPPGRLLIGLAAVLLLGLAGLGFRQRPRLSVIPGADPRLVVRSLTGPTEYRPDQILRARIVYYRRLGRRMPMLEIELIHNDAERLLIFGRWDLGTHPEDVYDVLVEQLRLSGDITRP</sequence>
<evidence type="ECO:0000256" key="1">
    <source>
        <dbReference type="SAM" id="Phobius"/>
    </source>
</evidence>
<dbReference type="Proteomes" id="UP000306378">
    <property type="component" value="Unassembled WGS sequence"/>
</dbReference>
<feature type="domain" description="Low molecular weight protein antigen 6 PH" evidence="2">
    <location>
        <begin position="60"/>
        <end position="136"/>
    </location>
</feature>
<evidence type="ECO:0000259" key="2">
    <source>
        <dbReference type="Pfam" id="PF10756"/>
    </source>
</evidence>
<feature type="transmembrane region" description="Helical" evidence="1">
    <location>
        <begin position="38"/>
        <end position="57"/>
    </location>
</feature>
<comment type="caution">
    <text evidence="3">The sequence shown here is derived from an EMBL/GenBank/DDBJ whole genome shotgun (WGS) entry which is preliminary data.</text>
</comment>
<organism evidence="3 4">
    <name type="scientific">Nocardia cyriacigeorgica</name>
    <dbReference type="NCBI Taxonomy" id="135487"/>
    <lineage>
        <taxon>Bacteria</taxon>
        <taxon>Bacillati</taxon>
        <taxon>Actinomycetota</taxon>
        <taxon>Actinomycetes</taxon>
        <taxon>Mycobacteriales</taxon>
        <taxon>Nocardiaceae</taxon>
        <taxon>Nocardia</taxon>
    </lineage>
</organism>
<proteinExistence type="predicted"/>
<keyword evidence="1" id="KW-0812">Transmembrane</keyword>
<feature type="transmembrane region" description="Helical" evidence="1">
    <location>
        <begin position="12"/>
        <end position="32"/>
    </location>
</feature>
<dbReference type="EMBL" id="VBUT01000004">
    <property type="protein sequence ID" value="TLF78570.1"/>
    <property type="molecule type" value="Genomic_DNA"/>
</dbReference>
<dbReference type="Pfam" id="PF10756">
    <property type="entry name" value="bPH_6"/>
    <property type="match status" value="1"/>
</dbReference>
<protein>
    <submittedName>
        <fullName evidence="3">PH domain-containing protein</fullName>
    </submittedName>
</protein>
<reference evidence="3 4" key="1">
    <citation type="submission" date="2019-05" db="EMBL/GenBank/DDBJ databases">
        <title>Genomes sequences of two Nocardia cyriacigeorgica environmental isolates, type strains Nocardia asteroides ATCC 19247 and Nocardia cyriacigeorgica DSM 44484.</title>
        <authorList>
            <person name="Vautrin F."/>
            <person name="Bergeron E."/>
            <person name="Dubost A."/>
            <person name="Abrouk D."/>
            <person name="Rodriguez Nava V."/>
            <person name="Pujic P."/>
        </authorList>
    </citation>
    <scope>NUCLEOTIDE SEQUENCE [LARGE SCALE GENOMIC DNA]</scope>
    <source>
        <strain evidence="3 4">EML 446</strain>
    </source>
</reference>
<accession>A0A5R8NS99</accession>
<dbReference type="InterPro" id="IPR019692">
    <property type="entry name" value="CFP-6_PH"/>
</dbReference>
<keyword evidence="1" id="KW-1133">Transmembrane helix</keyword>